<dbReference type="CDD" id="cd04301">
    <property type="entry name" value="NAT_SF"/>
    <property type="match status" value="1"/>
</dbReference>
<name>A0A2N7NHM5_9VIBR</name>
<dbReference type="Pfam" id="PF00583">
    <property type="entry name" value="Acetyltransf_1"/>
    <property type="match status" value="1"/>
</dbReference>
<dbReference type="EMBL" id="SYVV01000024">
    <property type="protein sequence ID" value="TKG32168.1"/>
    <property type="molecule type" value="Genomic_DNA"/>
</dbReference>
<evidence type="ECO:0000313" key="4">
    <source>
        <dbReference type="Proteomes" id="UP000235579"/>
    </source>
</evidence>
<keyword evidence="2" id="KW-0808">Transferase</keyword>
<dbReference type="RefSeq" id="WP_102257882.1">
    <property type="nucleotide sequence ID" value="NZ_MDBP01000041.1"/>
</dbReference>
<comment type="caution">
    <text evidence="2">The sequence shown here is derived from an EMBL/GenBank/DDBJ whole genome shotgun (WGS) entry which is preliminary data.</text>
</comment>
<dbReference type="GO" id="GO:0016747">
    <property type="term" value="F:acyltransferase activity, transferring groups other than amino-acyl groups"/>
    <property type="evidence" value="ECO:0007669"/>
    <property type="project" value="InterPro"/>
</dbReference>
<sequence>MTIKYKESYGDYYVYFEQYPNDCYCLWKKNSQEEKVYSIERIDVLPQLRRRGMARELLNAAIEQIRSECNKACIEISAQPDQDSKITKESLVTFYESAEFEVYQKYRSRTDLRLYLDASMKPDPLFDSPLYFKFVI</sequence>
<reference evidence="2" key="2">
    <citation type="submission" date="2016-07" db="EMBL/GenBank/DDBJ databases">
        <authorList>
            <person name="Wan K."/>
            <person name="Booth B."/>
            <person name="Spirohn K."/>
            <person name="Hao T."/>
            <person name="Hu Y."/>
            <person name="Calderwood M."/>
            <person name="Hill D."/>
            <person name="Mohr S."/>
            <person name="Vidal M."/>
            <person name="Celniker S."/>
            <person name="Perrimon N."/>
        </authorList>
    </citation>
    <scope>NUCLEOTIDE SEQUENCE</scope>
    <source>
        <strain evidence="2">10N.222.48.A2</strain>
    </source>
</reference>
<evidence type="ECO:0000313" key="2">
    <source>
        <dbReference type="EMBL" id="PMP13953.1"/>
    </source>
</evidence>
<dbReference type="InterPro" id="IPR016181">
    <property type="entry name" value="Acyl_CoA_acyltransferase"/>
</dbReference>
<evidence type="ECO:0000313" key="3">
    <source>
        <dbReference type="EMBL" id="TKG32168.1"/>
    </source>
</evidence>
<reference evidence="4" key="1">
    <citation type="submission" date="2016-07" db="EMBL/GenBank/DDBJ databases">
        <title>Nontailed viruses are major unrecognized killers of bacteria in the ocean.</title>
        <authorList>
            <person name="Kauffman K."/>
            <person name="Hussain F."/>
            <person name="Yang J."/>
            <person name="Arevalo P."/>
            <person name="Brown J."/>
            <person name="Cutler M."/>
            <person name="Kelly L."/>
            <person name="Polz M.F."/>
        </authorList>
    </citation>
    <scope>NUCLEOTIDE SEQUENCE [LARGE SCALE GENOMIC DNA]</scope>
    <source>
        <strain evidence="4">10N.222.48.A2</strain>
    </source>
</reference>
<dbReference type="InterPro" id="IPR000182">
    <property type="entry name" value="GNAT_dom"/>
</dbReference>
<organism evidence="2 4">
    <name type="scientific">Vibrio tasmaniensis</name>
    <dbReference type="NCBI Taxonomy" id="212663"/>
    <lineage>
        <taxon>Bacteria</taxon>
        <taxon>Pseudomonadati</taxon>
        <taxon>Pseudomonadota</taxon>
        <taxon>Gammaproteobacteria</taxon>
        <taxon>Vibrionales</taxon>
        <taxon>Vibrionaceae</taxon>
        <taxon>Vibrio</taxon>
    </lineage>
</organism>
<dbReference type="Proteomes" id="UP000308018">
    <property type="component" value="Unassembled WGS sequence"/>
</dbReference>
<reference evidence="2" key="3">
    <citation type="journal article" date="2018" name="Nature">
        <title>A major lineage of non-tailed dsDNA viruses as unrecognized killers of marine bacteria.</title>
        <authorList>
            <person name="Kauffman K.M."/>
            <person name="Hussain F.A."/>
            <person name="Yang J."/>
            <person name="Arevalo P."/>
            <person name="Brown J.M."/>
            <person name="Chang W.K."/>
            <person name="VanInsberghe D."/>
            <person name="Elsherbini J."/>
            <person name="Sharma R.S."/>
            <person name="Cutler M.B."/>
            <person name="Kelly L."/>
            <person name="Polz M.F."/>
        </authorList>
    </citation>
    <scope>NUCLEOTIDE SEQUENCE</scope>
    <source>
        <strain evidence="2">10N.222.48.A2</strain>
    </source>
</reference>
<reference evidence="3 5" key="4">
    <citation type="submission" date="2019-04" db="EMBL/GenBank/DDBJ databases">
        <title>A reverse ecology approach based on a biological definition of microbial populations.</title>
        <authorList>
            <person name="Arevalo P."/>
            <person name="Vaninsberghe D."/>
            <person name="Elsherbini J."/>
            <person name="Gore J."/>
            <person name="Polz M."/>
        </authorList>
    </citation>
    <scope>NUCLEOTIDE SEQUENCE [LARGE SCALE GENOMIC DNA]</scope>
    <source>
        <strain evidence="3 5">10N.222.45.A8</strain>
    </source>
</reference>
<protein>
    <submittedName>
        <fullName evidence="2">GNAT family N-acetyltransferase</fullName>
    </submittedName>
</protein>
<evidence type="ECO:0000313" key="5">
    <source>
        <dbReference type="Proteomes" id="UP000308018"/>
    </source>
</evidence>
<dbReference type="EMBL" id="MDBP01000041">
    <property type="protein sequence ID" value="PMP13953.1"/>
    <property type="molecule type" value="Genomic_DNA"/>
</dbReference>
<gene>
    <name evidence="2" type="ORF">BCS92_14890</name>
    <name evidence="3" type="ORF">FC057_13040</name>
</gene>
<feature type="domain" description="N-acetyltransferase" evidence="1">
    <location>
        <begin position="1"/>
        <end position="119"/>
    </location>
</feature>
<dbReference type="SUPFAM" id="SSF55729">
    <property type="entry name" value="Acyl-CoA N-acyltransferases (Nat)"/>
    <property type="match status" value="1"/>
</dbReference>
<proteinExistence type="predicted"/>
<dbReference type="PROSITE" id="PS51186">
    <property type="entry name" value="GNAT"/>
    <property type="match status" value="1"/>
</dbReference>
<dbReference type="Proteomes" id="UP000235579">
    <property type="component" value="Unassembled WGS sequence"/>
</dbReference>
<dbReference type="AlphaFoldDB" id="A0A2N7NHM5"/>
<dbReference type="Gene3D" id="3.40.630.30">
    <property type="match status" value="1"/>
</dbReference>
<accession>A0A2N7NHM5</accession>
<evidence type="ECO:0000259" key="1">
    <source>
        <dbReference type="PROSITE" id="PS51186"/>
    </source>
</evidence>